<dbReference type="Proteomes" id="UP000814074">
    <property type="component" value="Unassembled WGS sequence"/>
</dbReference>
<protein>
    <submittedName>
        <fullName evidence="6">Uncharacterized protein</fullName>
    </submittedName>
</protein>
<feature type="domain" description="Bacterial Ig" evidence="4">
    <location>
        <begin position="200"/>
        <end position="280"/>
    </location>
</feature>
<feature type="compositionally biased region" description="Polar residues" evidence="3">
    <location>
        <begin position="945"/>
        <end position="962"/>
    </location>
</feature>
<feature type="domain" description="Bacterial Ig" evidence="4">
    <location>
        <begin position="564"/>
        <end position="643"/>
    </location>
</feature>
<dbReference type="Pfam" id="PF00353">
    <property type="entry name" value="HemolysinCabind"/>
    <property type="match status" value="1"/>
</dbReference>
<dbReference type="Pfam" id="PF19077">
    <property type="entry name" value="Big_13"/>
    <property type="match status" value="2"/>
</dbReference>
<feature type="domain" description="Bacterial Ig" evidence="4">
    <location>
        <begin position="1016"/>
        <end position="1092"/>
    </location>
</feature>
<organism evidence="6 7">
    <name type="scientific">Pseudomonas lactis</name>
    <dbReference type="NCBI Taxonomy" id="1615674"/>
    <lineage>
        <taxon>Bacteria</taxon>
        <taxon>Pseudomonadati</taxon>
        <taxon>Pseudomonadota</taxon>
        <taxon>Gammaproteobacteria</taxon>
        <taxon>Pseudomonadales</taxon>
        <taxon>Pseudomonadaceae</taxon>
        <taxon>Pseudomonas</taxon>
    </lineage>
</organism>
<dbReference type="InterPro" id="IPR013783">
    <property type="entry name" value="Ig-like_fold"/>
</dbReference>
<feature type="compositionally biased region" description="Polar residues" evidence="3">
    <location>
        <begin position="1845"/>
        <end position="1855"/>
    </location>
</feature>
<feature type="domain" description="Bacterial Ig" evidence="4">
    <location>
        <begin position="1107"/>
        <end position="1183"/>
    </location>
</feature>
<dbReference type="NCBIfam" id="NF033510">
    <property type="entry name" value="Ca_tandemer"/>
    <property type="match status" value="19"/>
</dbReference>
<dbReference type="InterPro" id="IPR041498">
    <property type="entry name" value="Big_6"/>
</dbReference>
<evidence type="ECO:0000259" key="4">
    <source>
        <dbReference type="Pfam" id="PF17936"/>
    </source>
</evidence>
<evidence type="ECO:0000256" key="3">
    <source>
        <dbReference type="SAM" id="MobiDB-lite"/>
    </source>
</evidence>
<feature type="region of interest" description="Disordered" evidence="3">
    <location>
        <begin position="783"/>
        <end position="806"/>
    </location>
</feature>
<dbReference type="InterPro" id="IPR001343">
    <property type="entry name" value="Hemolysn_Ca-bd"/>
</dbReference>
<feature type="non-terminal residue" evidence="6">
    <location>
        <position position="1"/>
    </location>
</feature>
<feature type="domain" description="Bacterial Ig" evidence="4">
    <location>
        <begin position="1198"/>
        <end position="1274"/>
    </location>
</feature>
<feature type="domain" description="Bacterial Ig" evidence="4">
    <location>
        <begin position="473"/>
        <end position="552"/>
    </location>
</feature>
<feature type="region of interest" description="Disordered" evidence="3">
    <location>
        <begin position="851"/>
        <end position="878"/>
    </location>
</feature>
<feature type="region of interest" description="Disordered" evidence="3">
    <location>
        <begin position="939"/>
        <end position="962"/>
    </location>
</feature>
<feature type="domain" description="Bacterial Ig" evidence="4">
    <location>
        <begin position="1380"/>
        <end position="1456"/>
    </location>
</feature>
<feature type="domain" description="Bacterial Ig" evidence="4">
    <location>
        <begin position="1650"/>
        <end position="1730"/>
    </location>
</feature>
<evidence type="ECO:0000313" key="6">
    <source>
        <dbReference type="EMBL" id="MCF5155438.1"/>
    </source>
</evidence>
<feature type="domain" description="Bacterial Ig" evidence="4">
    <location>
        <begin position="109"/>
        <end position="189"/>
    </location>
</feature>
<feature type="domain" description="Bacterial Ig" evidence="4">
    <location>
        <begin position="291"/>
        <end position="371"/>
    </location>
</feature>
<feature type="region of interest" description="Disordered" evidence="3">
    <location>
        <begin position="1574"/>
        <end position="1604"/>
    </location>
</feature>
<accession>A0ABS9FTE9</accession>
<evidence type="ECO:0000259" key="5">
    <source>
        <dbReference type="Pfam" id="PF19077"/>
    </source>
</evidence>
<proteinExistence type="predicted"/>
<feature type="domain" description="Bacterial Ig" evidence="4">
    <location>
        <begin position="746"/>
        <end position="825"/>
    </location>
</feature>
<dbReference type="Pfam" id="PF17936">
    <property type="entry name" value="Big_6"/>
    <property type="match status" value="19"/>
</dbReference>
<feature type="domain" description="Bacterial Ig" evidence="4">
    <location>
        <begin position="926"/>
        <end position="1001"/>
    </location>
</feature>
<dbReference type="InterPro" id="IPR050467">
    <property type="entry name" value="LRFN"/>
</dbReference>
<feature type="region of interest" description="Disordered" evidence="3">
    <location>
        <begin position="1"/>
        <end position="41"/>
    </location>
</feature>
<gene>
    <name evidence="6" type="ORF">GIW47_22825</name>
</gene>
<feature type="domain" description="Bacterial Ig-like" evidence="5">
    <location>
        <begin position="1839"/>
        <end position="1929"/>
    </location>
</feature>
<name>A0ABS9FTE9_9PSED</name>
<dbReference type="SUPFAM" id="SSF69318">
    <property type="entry name" value="Integrin alpha N-terminal domain"/>
    <property type="match status" value="1"/>
</dbReference>
<evidence type="ECO:0000256" key="1">
    <source>
        <dbReference type="ARBA" id="ARBA00022729"/>
    </source>
</evidence>
<feature type="compositionally biased region" description="Polar residues" evidence="3">
    <location>
        <begin position="1584"/>
        <end position="1599"/>
    </location>
</feature>
<feature type="compositionally biased region" description="Polar residues" evidence="3">
    <location>
        <begin position="1402"/>
        <end position="1417"/>
    </location>
</feature>
<feature type="region of interest" description="Disordered" evidence="3">
    <location>
        <begin position="1469"/>
        <end position="1513"/>
    </location>
</feature>
<feature type="region of interest" description="Disordered" evidence="3">
    <location>
        <begin position="1840"/>
        <end position="1863"/>
    </location>
</feature>
<feature type="domain" description="Bacterial Ig" evidence="4">
    <location>
        <begin position="1289"/>
        <end position="1365"/>
    </location>
</feature>
<sequence length="2694" mass="271335">GPAATVPFTASNTIDTTAPEAPTGLAAETQPDGKVKVTGQAESNSTVTVTLPDGTVETIKAGPDGKFELVSKTSQPSGDISVTATDAAGNTSPAAIVPFQASNAVDTTAPEAPTGLAAETQPDGKVKVNGQAEPNSTVTVTLPDGTVETIKAGPDGKFELVSKTPQPSGDISVTATDAAGNTSPAATVPFTASNTIDTTAPEAPTGLAAETQPDGKVKVTGQAEPNSTVTVTLPDGTVETIKAGPDGKFELVSKTPQPSGDISVTATDAAGNTGPAATVPFTASNTIDTTAPEAPTGLAAETQPDGKVKVTGQAEPNSTVTVTLPDGTVETIKAGPDGKFELVSKTPQPSGNVSVTATDAAGNTSPAATVPFTASNTIDTTAPEAPTGLAAETQPDGKVKVSGNAEPNSTVTVTLPDGTVETIKAGPDGKFELVSKTPQPSGDISVTATDAAGNTGPAATVPFTASNTIDTTAPEAPTGLAAETQPDGKVKVTGQAEPNSTVTVTLPDGTVETIKAGPDGKFELVSKTPQPSGDISVTATDAAGNTGPAAIVPFQASNAVDTTAPEVPSGLAAETQPDGKVKVSGNAEPNSTVTVTLPDGTVETIKAGSDGKFELVSSTPQPNGKVTATATDAAGNTGAPAQVDFVASKTIDNKAPDAPTGLTAETQPDGKVKVTGQAEPNSTVTVTLPDGTVETIKAGPDGKFELVSKTPQPSGEISVTATDAAGNPSPAATVPFTASNTIDTTAPEAPTGLAVETQPDGTAKVSGKAEPNSTVKVTLPDGSVQETKAGSDGKFELVSSTPQPNGKVTATATDAAGNTGEPAQVDFTAINTIDKTPPTAPTELAAVTQPDGTAKVSGKAEPNSTVKVTLPDGTVQGTQAGPDGNFTLTSTTAQPNGQVSASATDAAGNASAPATVNYTDAVPPAAPALVVETQADGTAKVSGNAEPNSTVKVTLPDGTTQDVKAGSDGKFELVSATPQPNGKVTATATDAAGNTSAPAQVDFTATNTIDKTPPAAPTELAAVTQPDGTAKVSGKAEPNSTVNVTLPDGTTQNIKAGPDGKFELVSATPQPNGKVTATATDAAGNTGAPVQVDFTATNTIDNTPPAAPTELTAVTQPDGTAKVSGKAEANSTVNVTLPDGTTKDIKAGPDGKFELVSATPQPNGKVTATATDAAGNTGAPVQVDFTATNTVDTTPPAAPTELAAVTQPDGTAKVSGKAEANSTVNVTLPDGTVETVKADPDGKFELVSATPQPNGKVTATATDAAGNTGAPVQIDFTATNAIDITPPSAPTELTAVTQPDGTAKVSGKAEPNSTVNVTLPDGTTQDVKAGPDGKFELVSATPQPNGKVTATATDAAGNTGAPVQVDFTATNTIDNTPPAAPTELTAVTQPDGTAKVSGKAEPNSTVNVTLPDGTTQDVKAGPDGKFELVSATPQPNGKVTATATDAAGNASAPAQVDFTAINTVDKTPPAAPTELSAVTQPDGTAKVSGKAEPNSTVNVTLPDGTTQDIKAGPDGKFELVSATPQPNGKVTATATDAAGNTGAPVQVDFTATNTIDNTPPAAPTELTAVTQPDGTAKVSGKAEPNSTVNVTLPDGTTQDIKAGPDGKFELVSATPQPNGKVTATATDAAGNTGAPVQVDFVASNAIDTSAPAAPTDLAYTAQPDGKVIVTGKAEPNSTVLISFPDGSVGSVVAQPTGEFALTSGTAQLINGDIKAVAKDAAGNTSQPAVLLYAPSPAPDAPVFTDTVTDPATGLLTINGTATPNIKVKVTLPDASVKEVTADGSGHFSVTSDVPQEAAKFSAVAVSEFGRQSEVTESTYAGNPNTVYSLSVDSYVDNVAPDEGSKATSVPTNDNTPELKGSSAGMGKTDKLVIMSEGVEVGVAVVSLTDGLWSFPFPLISDGVHNYTLEIRNALGVVKATAATTLTIDTLPPLAPTIDLVQVTQAGTSTEIKLPADRKTSDNTPFLQGRAEANSTVVLYTTNADGGESEVGRVKADQFGTWSMTTDFLANRVHTLYAKASDAVSSVSPESNSVVVDIMGPTEAPVVIKINYVWSADGAGDINGDGFDDVASGVFQGGTTGALRGGEYVGKELPKVFLWMDGNDTAYHQAGVGDINGDGFNDISTIDSNSNGTRDGFARLYMGGDSVDAGWKESIYLPDSRPYFVASAGDVDGDGLMDVVFGAKGAAGEDSKPTTTIRFGSPITSKDPAMGVFVKDFNFGVPLDEKNGSMDAAYSGAQYVTSAGDFNGDGIGDIVTAKGITFGNSKRSEIIRSADLEWRTGPTASESNQVQAVSGIGDANGDGYADVAVQDGRNVFVVFGGPHKTGNNIILESSWLKSNNRGYTVDTSWASTQVTPHSDVRGIGDVNGDGLADFAYTTFGNNYDAKKPDFQGKTNHAKKAASNSYIIFGQAIADTIDVKNLTAKQGIVIPRDQGDGATLAGRIDINGDGMADVYVGSYETQGKLYMGGSSLGAEPSYTVANGMATGDERSNFIAGTAGRDYIVAKGGADVIYSGSGDDIIVLNSDNLAKLAAGFDTSAGFNGRLARVDGGHGVDTLKLDKDVVALDLTQISNAGIGTIHSGVGLSRLANIERIDLRDTKAKLTLELKDVMDMSSGIGQINKDTFSGGLDPNSVKRHQLVIDGSADNTLEVQGRKDWVTTKVATVNSYGHSYDVYNSVGDFKGQLLVENSINITWA</sequence>
<dbReference type="EMBL" id="WKDU01000033">
    <property type="protein sequence ID" value="MCF5155438.1"/>
    <property type="molecule type" value="Genomic_DNA"/>
</dbReference>
<dbReference type="PANTHER" id="PTHR45842">
    <property type="entry name" value="SYNAPTIC ADHESION-LIKE MOLECULE SALM"/>
    <property type="match status" value="1"/>
</dbReference>
<feature type="domain" description="Bacterial Ig" evidence="4">
    <location>
        <begin position="1562"/>
        <end position="1638"/>
    </location>
</feature>
<feature type="region of interest" description="Disordered" evidence="3">
    <location>
        <begin position="1392"/>
        <end position="1421"/>
    </location>
</feature>
<feature type="domain" description="Bacterial Ig" evidence="4">
    <location>
        <begin position="382"/>
        <end position="462"/>
    </location>
</feature>
<keyword evidence="7" id="KW-1185">Reference proteome</keyword>
<dbReference type="InterPro" id="IPR028994">
    <property type="entry name" value="Integrin_alpha_N"/>
</dbReference>
<feature type="domain" description="Bacterial Ig-like" evidence="5">
    <location>
        <begin position="1936"/>
        <end position="2036"/>
    </location>
</feature>
<feature type="region of interest" description="Disordered" evidence="3">
    <location>
        <begin position="1301"/>
        <end position="1330"/>
    </location>
</feature>
<keyword evidence="1" id="KW-0732">Signal</keyword>
<feature type="compositionally biased region" description="Polar residues" evidence="3">
    <location>
        <begin position="1311"/>
        <end position="1326"/>
    </location>
</feature>
<dbReference type="Gene3D" id="2.130.10.130">
    <property type="entry name" value="Integrin alpha, N-terminal"/>
    <property type="match status" value="3"/>
</dbReference>
<feature type="domain" description="Bacterial Ig" evidence="4">
    <location>
        <begin position="655"/>
        <end position="735"/>
    </location>
</feature>
<dbReference type="PANTHER" id="PTHR45842:SF12">
    <property type="entry name" value="KEKKON 5, ISOFORM A"/>
    <property type="match status" value="1"/>
</dbReference>
<feature type="compositionally biased region" description="Polar residues" evidence="3">
    <location>
        <begin position="1493"/>
        <end position="1508"/>
    </location>
</feature>
<dbReference type="Gene3D" id="2.60.40.10">
    <property type="entry name" value="Immunoglobulins"/>
    <property type="match status" value="22"/>
</dbReference>
<reference evidence="6 7" key="1">
    <citation type="submission" date="2019-11" db="EMBL/GenBank/DDBJ databases">
        <title>Epiphytic Pseudomonas syringae from cherry orchards.</title>
        <authorList>
            <person name="Hulin M.T."/>
        </authorList>
    </citation>
    <scope>NUCLEOTIDE SEQUENCE [LARGE SCALE GENOMIC DNA]</scope>
    <source>
        <strain evidence="6 7">PA-6-3B</strain>
    </source>
</reference>
<feature type="domain" description="Bacterial Ig" evidence="4">
    <location>
        <begin position="1471"/>
        <end position="1547"/>
    </location>
</feature>
<feature type="domain" description="Bacterial Ig" evidence="4">
    <location>
        <begin position="840"/>
        <end position="920"/>
    </location>
</feature>
<evidence type="ECO:0000313" key="7">
    <source>
        <dbReference type="Proteomes" id="UP000814074"/>
    </source>
</evidence>
<keyword evidence="2" id="KW-0325">Glycoprotein</keyword>
<evidence type="ECO:0000256" key="2">
    <source>
        <dbReference type="ARBA" id="ARBA00023180"/>
    </source>
</evidence>
<dbReference type="InterPro" id="IPR044016">
    <property type="entry name" value="Big_13"/>
</dbReference>
<comment type="caution">
    <text evidence="6">The sequence shown here is derived from an EMBL/GenBank/DDBJ whole genome shotgun (WGS) entry which is preliminary data.</text>
</comment>
<feature type="domain" description="Bacterial Ig" evidence="4">
    <location>
        <begin position="18"/>
        <end position="97"/>
    </location>
</feature>